<evidence type="ECO:0000313" key="2">
    <source>
        <dbReference type="Proteomes" id="UP001206925"/>
    </source>
</evidence>
<organism evidence="1 2">
    <name type="scientific">Ambrosia artemisiifolia</name>
    <name type="common">Common ragweed</name>
    <dbReference type="NCBI Taxonomy" id="4212"/>
    <lineage>
        <taxon>Eukaryota</taxon>
        <taxon>Viridiplantae</taxon>
        <taxon>Streptophyta</taxon>
        <taxon>Embryophyta</taxon>
        <taxon>Tracheophyta</taxon>
        <taxon>Spermatophyta</taxon>
        <taxon>Magnoliopsida</taxon>
        <taxon>eudicotyledons</taxon>
        <taxon>Gunneridae</taxon>
        <taxon>Pentapetalae</taxon>
        <taxon>asterids</taxon>
        <taxon>campanulids</taxon>
        <taxon>Asterales</taxon>
        <taxon>Asteraceae</taxon>
        <taxon>Asteroideae</taxon>
        <taxon>Heliantheae alliance</taxon>
        <taxon>Heliantheae</taxon>
        <taxon>Ambrosia</taxon>
    </lineage>
</organism>
<name>A0AAD5GGF5_AMBAR</name>
<gene>
    <name evidence="1" type="ORF">M8C21_010764</name>
</gene>
<sequence>MFFISQSSHHTNFR</sequence>
<dbReference type="EMBL" id="JAMZMK010008628">
    <property type="protein sequence ID" value="KAI7739421.1"/>
    <property type="molecule type" value="Genomic_DNA"/>
</dbReference>
<dbReference type="Proteomes" id="UP001206925">
    <property type="component" value="Unassembled WGS sequence"/>
</dbReference>
<proteinExistence type="predicted"/>
<comment type="caution">
    <text evidence="1">The sequence shown here is derived from an EMBL/GenBank/DDBJ whole genome shotgun (WGS) entry which is preliminary data.</text>
</comment>
<protein>
    <submittedName>
        <fullName evidence="1">Uncharacterized protein</fullName>
    </submittedName>
</protein>
<accession>A0AAD5GGF5</accession>
<reference evidence="1" key="1">
    <citation type="submission" date="2022-06" db="EMBL/GenBank/DDBJ databases">
        <title>Uncovering the hologenomic basis of an extraordinary plant invasion.</title>
        <authorList>
            <person name="Bieker V.C."/>
            <person name="Martin M.D."/>
            <person name="Gilbert T."/>
            <person name="Hodgins K."/>
            <person name="Battlay P."/>
            <person name="Petersen B."/>
            <person name="Wilson J."/>
        </authorList>
    </citation>
    <scope>NUCLEOTIDE SEQUENCE</scope>
    <source>
        <strain evidence="1">AA19_3_7</strain>
        <tissue evidence="1">Leaf</tissue>
    </source>
</reference>
<keyword evidence="2" id="KW-1185">Reference proteome</keyword>
<evidence type="ECO:0000313" key="1">
    <source>
        <dbReference type="EMBL" id="KAI7739421.1"/>
    </source>
</evidence>